<reference evidence="11" key="1">
    <citation type="submission" date="2021-12" db="EMBL/GenBank/DDBJ databases">
        <authorList>
            <person name="King R."/>
        </authorList>
    </citation>
    <scope>NUCLEOTIDE SEQUENCE</scope>
</reference>
<gene>
    <name evidence="11" type="ORF">CINC_LOCUS3375</name>
</gene>
<feature type="binding site" evidence="8">
    <location>
        <position position="373"/>
    </location>
    <ligand>
        <name>Na(+)</name>
        <dbReference type="ChEBI" id="CHEBI:29101"/>
        <label>1</label>
    </ligand>
</feature>
<evidence type="ECO:0000256" key="2">
    <source>
        <dbReference type="ARBA" id="ARBA00006459"/>
    </source>
</evidence>
<evidence type="ECO:0000256" key="1">
    <source>
        <dbReference type="ARBA" id="ARBA00004141"/>
    </source>
</evidence>
<dbReference type="GO" id="GO:0015179">
    <property type="term" value="F:L-amino acid transmembrane transporter activity"/>
    <property type="evidence" value="ECO:0007669"/>
    <property type="project" value="TreeGrafter"/>
</dbReference>
<feature type="transmembrane region" description="Helical" evidence="10">
    <location>
        <begin position="823"/>
        <end position="845"/>
    </location>
</feature>
<feature type="compositionally biased region" description="Low complexity" evidence="9">
    <location>
        <begin position="20"/>
        <end position="33"/>
    </location>
</feature>
<feature type="compositionally biased region" description="Pro residues" evidence="9">
    <location>
        <begin position="976"/>
        <end position="993"/>
    </location>
</feature>
<evidence type="ECO:0000256" key="6">
    <source>
        <dbReference type="ARBA" id="ARBA00022989"/>
    </source>
</evidence>
<dbReference type="SUPFAM" id="SSF161070">
    <property type="entry name" value="SNF-like"/>
    <property type="match status" value="1"/>
</dbReference>
<keyword evidence="12" id="KW-1185">Reference proteome</keyword>
<dbReference type="GO" id="GO:0089718">
    <property type="term" value="P:amino acid import across plasma membrane"/>
    <property type="evidence" value="ECO:0007669"/>
    <property type="project" value="TreeGrafter"/>
</dbReference>
<feature type="compositionally biased region" description="Low complexity" evidence="9">
    <location>
        <begin position="312"/>
        <end position="342"/>
    </location>
</feature>
<keyword evidence="7 10" id="KW-0472">Membrane</keyword>
<evidence type="ECO:0000256" key="5">
    <source>
        <dbReference type="ARBA" id="ARBA00022847"/>
    </source>
</evidence>
<dbReference type="Pfam" id="PF00209">
    <property type="entry name" value="SNF"/>
    <property type="match status" value="1"/>
</dbReference>
<feature type="region of interest" description="Disordered" evidence="9">
    <location>
        <begin position="1"/>
        <end position="43"/>
    </location>
</feature>
<keyword evidence="3" id="KW-0813">Transport</keyword>
<keyword evidence="8" id="KW-0479">Metal-binding</keyword>
<feature type="binding site" evidence="8">
    <location>
        <position position="377"/>
    </location>
    <ligand>
        <name>Na(+)</name>
        <dbReference type="ChEBI" id="CHEBI:29101"/>
        <label>1</label>
    </ligand>
</feature>
<keyword evidence="4 10" id="KW-0812">Transmembrane</keyword>
<evidence type="ECO:0000256" key="9">
    <source>
        <dbReference type="SAM" id="MobiDB-lite"/>
    </source>
</evidence>
<accession>A0A9P0BPG3</accession>
<feature type="transmembrane region" description="Helical" evidence="10">
    <location>
        <begin position="553"/>
        <end position="576"/>
    </location>
</feature>
<keyword evidence="8" id="KW-0915">Sodium</keyword>
<dbReference type="OrthoDB" id="6366319at2759"/>
<evidence type="ECO:0000313" key="11">
    <source>
        <dbReference type="EMBL" id="CAH0586876.1"/>
    </source>
</evidence>
<evidence type="ECO:0000256" key="7">
    <source>
        <dbReference type="ARBA" id="ARBA00023136"/>
    </source>
</evidence>
<organism evidence="11 12">
    <name type="scientific">Chrysodeixis includens</name>
    <name type="common">Soybean looper</name>
    <name type="synonym">Pseudoplusia includens</name>
    <dbReference type="NCBI Taxonomy" id="689277"/>
    <lineage>
        <taxon>Eukaryota</taxon>
        <taxon>Metazoa</taxon>
        <taxon>Ecdysozoa</taxon>
        <taxon>Arthropoda</taxon>
        <taxon>Hexapoda</taxon>
        <taxon>Insecta</taxon>
        <taxon>Pterygota</taxon>
        <taxon>Neoptera</taxon>
        <taxon>Endopterygota</taxon>
        <taxon>Lepidoptera</taxon>
        <taxon>Glossata</taxon>
        <taxon>Ditrysia</taxon>
        <taxon>Noctuoidea</taxon>
        <taxon>Noctuidae</taxon>
        <taxon>Plusiinae</taxon>
        <taxon>Chrysodeixis</taxon>
    </lineage>
</organism>
<sequence>MEVVNIGEGRYEQSENVPGSSVDSDASSSMFESNDSDHYSEDLDKISEDGDLKEDLQKTIPECYKSDSNFSSHTTSITNDEEFQATALCQFMDILNDLDEVLDKSLLACLDDGTKNFDSDEEDLICKLKECIGDVHNESENSEAQSSFDDNTQVITCSNALPSAPPAEEIDTTPSFSERANLTSLGRSKSFSELTENDRQALVSSLERASTINDNLRNSMRRLDPIVLPAITAESSCEPLTLPVILFLEHNINMRPTSAPIQLQVTAANLSSDGASGPLIVGRRALLMNRTLSLPSPGESDITAGDWTGRNTARSTARSTSTSSSSTESLNVAPAAPNTTNATEERNEETEEPPFGVWPHRMSAMLACLSCTVGIFNISRFAIFSVHFGASFIIQFFMLSLIIGIPLFTLHMCLGQVLESGPVDMWRISPIFQGVGVSLLIIQAVIGMYSIIGLSWIFVFFRDSFITSNDKYKWALPHELNFEDGVAKNGTYKIQETLPQYFHGEVLQRNLGSNTSSYFGTIKFQVAFNLAVVWMIVFVALSKGLRSYGKAVYMLIFLPICGTLVLCTKLLTLIPYDTVINIFSETEWSEFFINSNSWAAAAQETFLTWGLLGACVMQLTSHKNAKNKTNIMLQKESACIVAFTFAVLLLGSFLANTCVQILKNYGYAYIPGSFETLKSTQFLWPLSEPMPGNVVSTPVRYMGHYGSLVGVTVWRTGTAARALSGWQPLQLATQVVPATLAVLPANLLSPAWAVIFYFILIMFGIAQQLAIWHCVITGIMAINPEALKVWETTITFLSCVFGLAMGLLLSTDAGIRIVHFIDYVWVGSWWQIVIQVSLACGVFVVRGRPYSPDVVVAALYSSRTRLSATLAALLSFTWTVVLPVLLCAICVMDFRVGQQKQMYSWRKPVGYWPIWTRQVAVFMQQGPLLLVPIAAFIQTWRYMNKGPPDILDRIQNLYRPRMSPGGAGAPGEAARPPAPAPPDPPPKYTPPPSYSTATGARLLNTIRRSFRTLRRITTSRAEQTPAEDTTQLPITVSETVDRDVLISLESQPPDYSGVFAAPSITITDEVDSRTTRPRSSTSRNSLSLTRDYLRRSFVRKSDSAKSIRSSLRRSFKYGGVLTSSHEQLVRGAEPMSSTVAMSAVRSARTTHDTHSRASLI</sequence>
<evidence type="ECO:0000313" key="12">
    <source>
        <dbReference type="Proteomes" id="UP001154114"/>
    </source>
</evidence>
<comment type="subcellular location">
    <subcellularLocation>
        <location evidence="1">Membrane</location>
        <topology evidence="1">Multi-pass membrane protein</topology>
    </subcellularLocation>
</comment>
<dbReference type="EMBL" id="LR824018">
    <property type="protein sequence ID" value="CAH0586876.1"/>
    <property type="molecule type" value="Genomic_DNA"/>
</dbReference>
<dbReference type="GO" id="GO:0046872">
    <property type="term" value="F:metal ion binding"/>
    <property type="evidence" value="ECO:0007669"/>
    <property type="project" value="UniProtKB-KW"/>
</dbReference>
<evidence type="ECO:0000256" key="3">
    <source>
        <dbReference type="ARBA" id="ARBA00022448"/>
    </source>
</evidence>
<dbReference type="AlphaFoldDB" id="A0A9P0BPG3"/>
<dbReference type="PANTHER" id="PTHR11616:SF323">
    <property type="entry name" value="SODIUM-DEPENDENT TRANSPORTER BEDRAGGLED"/>
    <property type="match status" value="1"/>
</dbReference>
<dbReference type="Proteomes" id="UP001154114">
    <property type="component" value="Chromosome 15"/>
</dbReference>
<dbReference type="GO" id="GO:0005283">
    <property type="term" value="F:amino acid:sodium symporter activity"/>
    <property type="evidence" value="ECO:0007669"/>
    <property type="project" value="TreeGrafter"/>
</dbReference>
<proteinExistence type="inferred from homology"/>
<keyword evidence="5" id="KW-0769">Symport</keyword>
<dbReference type="PRINTS" id="PR00176">
    <property type="entry name" value="NANEUSMPORT"/>
</dbReference>
<feature type="transmembrane region" description="Helical" evidence="10">
    <location>
        <begin position="522"/>
        <end position="541"/>
    </location>
</feature>
<feature type="transmembrane region" description="Helical" evidence="10">
    <location>
        <begin position="638"/>
        <end position="662"/>
    </location>
</feature>
<feature type="transmembrane region" description="Helical" evidence="10">
    <location>
        <begin position="392"/>
        <end position="414"/>
    </location>
</feature>
<protein>
    <submittedName>
        <fullName evidence="11">Uncharacterized protein</fullName>
    </submittedName>
</protein>
<feature type="transmembrane region" description="Helical" evidence="10">
    <location>
        <begin position="866"/>
        <end position="894"/>
    </location>
</feature>
<feature type="region of interest" description="Disordered" evidence="9">
    <location>
        <begin position="297"/>
        <end position="354"/>
    </location>
</feature>
<dbReference type="PANTHER" id="PTHR11616">
    <property type="entry name" value="SODIUM/CHLORIDE DEPENDENT TRANSPORTER"/>
    <property type="match status" value="1"/>
</dbReference>
<dbReference type="PROSITE" id="PS50267">
    <property type="entry name" value="NA_NEUROTRAN_SYMP_3"/>
    <property type="match status" value="1"/>
</dbReference>
<comment type="similarity">
    <text evidence="2">Belongs to the sodium:neurotransmitter symporter (SNF) (TC 2.A.22) family.</text>
</comment>
<feature type="transmembrane region" description="Helical" evidence="10">
    <location>
        <begin position="754"/>
        <end position="782"/>
    </location>
</feature>
<evidence type="ECO:0000256" key="8">
    <source>
        <dbReference type="PIRSR" id="PIRSR600175-1"/>
    </source>
</evidence>
<evidence type="ECO:0000256" key="10">
    <source>
        <dbReference type="SAM" id="Phobius"/>
    </source>
</evidence>
<feature type="transmembrane region" description="Helical" evidence="10">
    <location>
        <begin position="435"/>
        <end position="461"/>
    </location>
</feature>
<dbReference type="GO" id="GO:0005886">
    <property type="term" value="C:plasma membrane"/>
    <property type="evidence" value="ECO:0007669"/>
    <property type="project" value="TreeGrafter"/>
</dbReference>
<dbReference type="InterPro" id="IPR000175">
    <property type="entry name" value="Na/ntran_symport"/>
</dbReference>
<dbReference type="InterPro" id="IPR037272">
    <property type="entry name" value="SNS_sf"/>
</dbReference>
<keyword evidence="6 10" id="KW-1133">Transmembrane helix</keyword>
<name>A0A9P0BPG3_CHRIL</name>
<feature type="region of interest" description="Disordered" evidence="9">
    <location>
        <begin position="961"/>
        <end position="1000"/>
    </location>
</feature>
<feature type="transmembrane region" description="Helical" evidence="10">
    <location>
        <begin position="364"/>
        <end position="386"/>
    </location>
</feature>
<feature type="transmembrane region" description="Helical" evidence="10">
    <location>
        <begin position="794"/>
        <end position="811"/>
    </location>
</feature>
<evidence type="ECO:0000256" key="4">
    <source>
        <dbReference type="ARBA" id="ARBA00022692"/>
    </source>
</evidence>